<organism evidence="2 3">
    <name type="scientific">Melipona bicolor</name>
    <dbReference type="NCBI Taxonomy" id="60889"/>
    <lineage>
        <taxon>Eukaryota</taxon>
        <taxon>Metazoa</taxon>
        <taxon>Ecdysozoa</taxon>
        <taxon>Arthropoda</taxon>
        <taxon>Hexapoda</taxon>
        <taxon>Insecta</taxon>
        <taxon>Pterygota</taxon>
        <taxon>Neoptera</taxon>
        <taxon>Endopterygota</taxon>
        <taxon>Hymenoptera</taxon>
        <taxon>Apocrita</taxon>
        <taxon>Aculeata</taxon>
        <taxon>Apoidea</taxon>
        <taxon>Anthophila</taxon>
        <taxon>Apidae</taxon>
        <taxon>Melipona</taxon>
    </lineage>
</organism>
<reference evidence="2" key="1">
    <citation type="submission" date="2021-10" db="EMBL/GenBank/DDBJ databases">
        <title>Melipona bicolor Genome sequencing and assembly.</title>
        <authorList>
            <person name="Araujo N.S."/>
            <person name="Arias M.C."/>
        </authorList>
    </citation>
    <scope>NUCLEOTIDE SEQUENCE</scope>
    <source>
        <strain evidence="2">USP_2M_L1-L4_2017</strain>
        <tissue evidence="2">Whole body</tissue>
    </source>
</reference>
<comment type="caution">
    <text evidence="2">The sequence shown here is derived from an EMBL/GenBank/DDBJ whole genome shotgun (WGS) entry which is preliminary data.</text>
</comment>
<dbReference type="Proteomes" id="UP001177670">
    <property type="component" value="Unassembled WGS sequence"/>
</dbReference>
<protein>
    <submittedName>
        <fullName evidence="2">Uncharacterized protein</fullName>
    </submittedName>
</protein>
<name>A0AA40KVN6_9HYME</name>
<dbReference type="EMBL" id="JAHYIQ010000002">
    <property type="protein sequence ID" value="KAK1134504.1"/>
    <property type="molecule type" value="Genomic_DNA"/>
</dbReference>
<sequence>MEIKLDCEGSLHRELSVSYIVEAEAANFFPTAQAAHSVSQAVSPPYSKENNLRTHVYLMRVLWPQWGDRCSGGDSASDQSRGKGRQLATSDLKERNNNASCDFCTAVRDRSPITVQPSDFQRL</sequence>
<dbReference type="AlphaFoldDB" id="A0AA40KVN6"/>
<evidence type="ECO:0000313" key="2">
    <source>
        <dbReference type="EMBL" id="KAK1134504.1"/>
    </source>
</evidence>
<gene>
    <name evidence="2" type="ORF">K0M31_007285</name>
</gene>
<proteinExistence type="predicted"/>
<keyword evidence="3" id="KW-1185">Reference proteome</keyword>
<feature type="region of interest" description="Disordered" evidence="1">
    <location>
        <begin position="69"/>
        <end position="93"/>
    </location>
</feature>
<evidence type="ECO:0000313" key="3">
    <source>
        <dbReference type="Proteomes" id="UP001177670"/>
    </source>
</evidence>
<evidence type="ECO:0000256" key="1">
    <source>
        <dbReference type="SAM" id="MobiDB-lite"/>
    </source>
</evidence>
<accession>A0AA40KVN6</accession>